<dbReference type="RefSeq" id="WP_091613938.1">
    <property type="nucleotide sequence ID" value="NZ_FNNC01000003.1"/>
</dbReference>
<keyword evidence="3" id="KW-1185">Reference proteome</keyword>
<dbReference type="GO" id="GO:0016407">
    <property type="term" value="F:acetyltransferase activity"/>
    <property type="evidence" value="ECO:0007669"/>
    <property type="project" value="InterPro"/>
</dbReference>
<dbReference type="SUPFAM" id="SSF54001">
    <property type="entry name" value="Cysteine proteinases"/>
    <property type="match status" value="1"/>
</dbReference>
<dbReference type="InterPro" id="IPR038765">
    <property type="entry name" value="Papain-like_cys_pep_sf"/>
</dbReference>
<protein>
    <submittedName>
        <fullName evidence="2">Arylamine N-acetyltransferase</fullName>
    </submittedName>
</protein>
<dbReference type="PANTHER" id="PTHR11786:SF0">
    <property type="entry name" value="ARYLAMINE N-ACETYLTRANSFERASE 4-RELATED"/>
    <property type="match status" value="1"/>
</dbReference>
<accession>A0A1H2ULZ7</accession>
<sequence>MVKSSTKSYLEALHLTVEEPSFSYLAKIMNAHLFTFPFENASKLIYHRENAWENYTPDTQSFVDNFEKYKFGGTCFTVNQKVTDILQDLGFDAYNINMGPEHIATVVRLQGEHILVDCAVSAPIFSPVRLERSDRNIYMYHDEKIVISPVDKENHLYEFKRYIKGKLTKDQWVFDAGLPRSQKYLDDMVSHSHRQDAMFMSLLRLQMWQPTRNITLKNNRVRIYHPDGTTEKRELQSIEEIEEVVKHEFGLGKLPVRKAIEYLEANGVDVFASLNKEEAS</sequence>
<dbReference type="Proteomes" id="UP000199488">
    <property type="component" value="Unassembled WGS sequence"/>
</dbReference>
<organism evidence="2 3">
    <name type="scientific">Marinococcus luteus</name>
    <dbReference type="NCBI Taxonomy" id="1122204"/>
    <lineage>
        <taxon>Bacteria</taxon>
        <taxon>Bacillati</taxon>
        <taxon>Bacillota</taxon>
        <taxon>Bacilli</taxon>
        <taxon>Bacillales</taxon>
        <taxon>Bacillaceae</taxon>
        <taxon>Marinococcus</taxon>
    </lineage>
</organism>
<gene>
    <name evidence="2" type="ORF">SAMN05421781_1786</name>
</gene>
<name>A0A1H2ULZ7_9BACI</name>
<dbReference type="STRING" id="1122204.SAMN05421781_1786"/>
<dbReference type="Gene3D" id="3.30.2140.20">
    <property type="match status" value="1"/>
</dbReference>
<dbReference type="Pfam" id="PF00797">
    <property type="entry name" value="Acetyltransf_2"/>
    <property type="match status" value="1"/>
</dbReference>
<evidence type="ECO:0000256" key="1">
    <source>
        <dbReference type="ARBA" id="ARBA00006547"/>
    </source>
</evidence>
<reference evidence="3" key="1">
    <citation type="submission" date="2016-10" db="EMBL/GenBank/DDBJ databases">
        <authorList>
            <person name="Varghese N."/>
            <person name="Submissions S."/>
        </authorList>
    </citation>
    <scope>NUCLEOTIDE SEQUENCE [LARGE SCALE GENOMIC DNA]</scope>
    <source>
        <strain evidence="3">DSM 23126</strain>
    </source>
</reference>
<evidence type="ECO:0000313" key="2">
    <source>
        <dbReference type="EMBL" id="SDW57110.1"/>
    </source>
</evidence>
<dbReference type="PANTHER" id="PTHR11786">
    <property type="entry name" value="N-HYDROXYARYLAMINE O-ACETYLTRANSFERASE"/>
    <property type="match status" value="1"/>
</dbReference>
<dbReference type="OrthoDB" id="2845539at2"/>
<comment type="similarity">
    <text evidence="1">Belongs to the arylamine N-acetyltransferase family.</text>
</comment>
<dbReference type="EMBL" id="FNNC01000003">
    <property type="protein sequence ID" value="SDW57110.1"/>
    <property type="molecule type" value="Genomic_DNA"/>
</dbReference>
<evidence type="ECO:0000313" key="3">
    <source>
        <dbReference type="Proteomes" id="UP000199488"/>
    </source>
</evidence>
<dbReference type="AlphaFoldDB" id="A0A1H2ULZ7"/>
<dbReference type="InterPro" id="IPR001447">
    <property type="entry name" value="Arylamine_N-AcTrfase"/>
</dbReference>
<dbReference type="InterPro" id="IPR053710">
    <property type="entry name" value="Arylamine_NAT_domain_sf"/>
</dbReference>
<keyword evidence="2" id="KW-0808">Transferase</keyword>
<proteinExistence type="inferred from homology"/>